<dbReference type="InterPro" id="IPR043128">
    <property type="entry name" value="Rev_trsase/Diguanyl_cyclase"/>
</dbReference>
<dbReference type="CDD" id="cd09274">
    <property type="entry name" value="RNase_HI_RT_Ty3"/>
    <property type="match status" value="1"/>
</dbReference>
<dbReference type="EMBL" id="JAINUF010000011">
    <property type="protein sequence ID" value="KAJ8346498.1"/>
    <property type="molecule type" value="Genomic_DNA"/>
</dbReference>
<dbReference type="GO" id="GO:0003676">
    <property type="term" value="F:nucleic acid binding"/>
    <property type="evidence" value="ECO:0007669"/>
    <property type="project" value="InterPro"/>
</dbReference>
<dbReference type="PANTHER" id="PTHR37984">
    <property type="entry name" value="PROTEIN CBG26694"/>
    <property type="match status" value="1"/>
</dbReference>
<organism evidence="5 6">
    <name type="scientific">Synaphobranchus kaupii</name>
    <name type="common">Kaup's arrowtooth eel</name>
    <dbReference type="NCBI Taxonomy" id="118154"/>
    <lineage>
        <taxon>Eukaryota</taxon>
        <taxon>Metazoa</taxon>
        <taxon>Chordata</taxon>
        <taxon>Craniata</taxon>
        <taxon>Vertebrata</taxon>
        <taxon>Euteleostomi</taxon>
        <taxon>Actinopterygii</taxon>
        <taxon>Neopterygii</taxon>
        <taxon>Teleostei</taxon>
        <taxon>Anguilliformes</taxon>
        <taxon>Synaphobranchidae</taxon>
        <taxon>Synaphobranchus</taxon>
    </lineage>
</organism>
<feature type="region of interest" description="Disordered" evidence="2">
    <location>
        <begin position="178"/>
        <end position="202"/>
    </location>
</feature>
<dbReference type="AlphaFoldDB" id="A0A9Q1EWV5"/>
<dbReference type="Pfam" id="PF17921">
    <property type="entry name" value="Integrase_H2C2"/>
    <property type="match status" value="1"/>
</dbReference>
<dbReference type="SUPFAM" id="SSF56672">
    <property type="entry name" value="DNA/RNA polymerases"/>
    <property type="match status" value="1"/>
</dbReference>
<dbReference type="OrthoDB" id="441285at2759"/>
<dbReference type="Gene3D" id="3.10.20.370">
    <property type="match status" value="1"/>
</dbReference>
<feature type="domain" description="Reverse transcriptase/retrotransposon-derived protein RNase H-like" evidence="3">
    <location>
        <begin position="208"/>
        <end position="307"/>
    </location>
</feature>
<feature type="compositionally biased region" description="Basic residues" evidence="2">
    <location>
        <begin position="186"/>
        <end position="195"/>
    </location>
</feature>
<dbReference type="InterPro" id="IPR012337">
    <property type="entry name" value="RNaseH-like_sf"/>
</dbReference>
<protein>
    <recommendedName>
        <fullName evidence="1">Gypsy retrotransposon integrase-like protein 1</fullName>
    </recommendedName>
</protein>
<accession>A0A9Q1EWV5</accession>
<evidence type="ECO:0000259" key="4">
    <source>
        <dbReference type="Pfam" id="PF17921"/>
    </source>
</evidence>
<gene>
    <name evidence="5" type="ORF">SKAU_G00278990</name>
</gene>
<sequence>MEPPSSGSLPGGLLMASCLCTLPGKTSCKVPVLLRNKTSNDIVIPPKTVLAEIHAVQQVIGKKHQNPDQKETPVSPKMNFDFGSSPVPPEWKDRITKQLNSMPEVFAQHDLDFGHTENVKHHIKLSDETPFKHRARPIHPQDVDAVRKHLSELLESGYYRRFVQDYSKITKPLNDLTAGYPPLQKGNHKEKKKRSQYFDPRESFGDRWTPSCQQAFNTIIEKLTSAPVLGFANPKLPYVLHTDASTTGLGAALYQEQDGQMRAIAFASRGLTKSEAKYPAHKLEFLALKWAVTSKFSDYLYGTEFTVVTDSNPLTYILSSAKLDAMSYRWLSDLSTYSFKLQYRAGKQNQDADGLSRRHHGELMDDPMSQKERERIKQFTLHHMSEGEGLDIVLPRAVQAICEKHHVHQTGNGLSHPSVTLVESLALHVDVIPSSFQQEDEHGLPIIPHLFEEELRERQRADPDLKAVIEHLESGEKPPPTLRKELPDVALWLREWDRLELRRGVLYRSRQDQGNMTYQLALPADLRTTVLRSLHDDMGHLGRERTLDLARSRVYWPKMSTDVEEKIKTCERCVRRKTPPKKAAPLVNITTSRPLELVCMDFLSLEPDRSNTKDILVITDHFTKYAVAIPTRNQKAQCGKNKNKARWREFVKPLVHAYNCTKNDTTGFTPYELMFGRQPRLPVDLAFGLSVNSESKSHSQYVHDLKKRLEESYKVATKNALKTADRNKTRFDKRVVDSTLETGDRVLVRNVRIRGKHKLADKWEQDVHVVVQRAGDLPVYAVRPETKEGPLRTLHRDLLLPCGFLPVRKEPEPVKPKVVNRPRTRQNPGGETPEEAESDSDYEDDFPHYWYTDPSGWKTTRGTTVREHSMPRVPLNVTETLKVIDLPVDAPATPIADNAPEEDNYSEPEPAKDNLPEPERENLPAPEPIKEPEIELERENPSETESARKELPLPVVESEKETAIETTPEPECLPEGELVEPAPNIRDETLPVCSDVSECEDEPTGVNEMIAAKDTEDREAEHDPLSETTDIPRRSLRVCEPPERLQYAQLGNPLTLVIQSLLQGLYYYTE</sequence>
<dbReference type="Gene3D" id="1.10.340.70">
    <property type="match status" value="1"/>
</dbReference>
<dbReference type="InterPro" id="IPR043502">
    <property type="entry name" value="DNA/RNA_pol_sf"/>
</dbReference>
<evidence type="ECO:0000313" key="6">
    <source>
        <dbReference type="Proteomes" id="UP001152622"/>
    </source>
</evidence>
<keyword evidence="6" id="KW-1185">Reference proteome</keyword>
<dbReference type="SUPFAM" id="SSF53098">
    <property type="entry name" value="Ribonuclease H-like"/>
    <property type="match status" value="1"/>
</dbReference>
<feature type="region of interest" description="Disordered" evidence="2">
    <location>
        <begin position="60"/>
        <end position="87"/>
    </location>
</feature>
<dbReference type="FunFam" id="1.10.340.70:FF:000001">
    <property type="entry name" value="Retrovirus-related Pol polyprotein from transposon gypsy-like Protein"/>
    <property type="match status" value="1"/>
</dbReference>
<dbReference type="Pfam" id="PF17919">
    <property type="entry name" value="RT_RNaseH_2"/>
    <property type="match status" value="1"/>
</dbReference>
<dbReference type="Proteomes" id="UP001152622">
    <property type="component" value="Chromosome 11"/>
</dbReference>
<evidence type="ECO:0000256" key="2">
    <source>
        <dbReference type="SAM" id="MobiDB-lite"/>
    </source>
</evidence>
<dbReference type="InterPro" id="IPR036397">
    <property type="entry name" value="RNaseH_sf"/>
</dbReference>
<comment type="caution">
    <text evidence="5">The sequence shown here is derived from an EMBL/GenBank/DDBJ whole genome shotgun (WGS) entry which is preliminary data.</text>
</comment>
<feature type="region of interest" description="Disordered" evidence="2">
    <location>
        <begin position="813"/>
        <end position="866"/>
    </location>
</feature>
<proteinExistence type="predicted"/>
<dbReference type="PANTHER" id="PTHR37984:SF15">
    <property type="entry name" value="INTEGRASE CATALYTIC DOMAIN-CONTAINING PROTEIN"/>
    <property type="match status" value="1"/>
</dbReference>
<feature type="region of interest" description="Disordered" evidence="2">
    <location>
        <begin position="350"/>
        <end position="369"/>
    </location>
</feature>
<dbReference type="Gene3D" id="3.30.70.270">
    <property type="match status" value="1"/>
</dbReference>
<evidence type="ECO:0000313" key="5">
    <source>
        <dbReference type="EMBL" id="KAJ8346498.1"/>
    </source>
</evidence>
<dbReference type="InterPro" id="IPR041577">
    <property type="entry name" value="RT_RNaseH_2"/>
</dbReference>
<feature type="compositionally biased region" description="Basic and acidic residues" evidence="2">
    <location>
        <begin position="1014"/>
        <end position="1033"/>
    </location>
</feature>
<dbReference type="Gene3D" id="3.30.420.10">
    <property type="entry name" value="Ribonuclease H-like superfamily/Ribonuclease H"/>
    <property type="match status" value="2"/>
</dbReference>
<feature type="compositionally biased region" description="Basic and acidic residues" evidence="2">
    <location>
        <begin position="909"/>
        <end position="963"/>
    </location>
</feature>
<feature type="domain" description="Integrase zinc-binding" evidence="4">
    <location>
        <begin position="523"/>
        <end position="578"/>
    </location>
</feature>
<evidence type="ECO:0000256" key="1">
    <source>
        <dbReference type="ARBA" id="ARBA00039658"/>
    </source>
</evidence>
<feature type="compositionally biased region" description="Acidic residues" evidence="2">
    <location>
        <begin position="832"/>
        <end position="844"/>
    </location>
</feature>
<evidence type="ECO:0000259" key="3">
    <source>
        <dbReference type="Pfam" id="PF17919"/>
    </source>
</evidence>
<dbReference type="FunFam" id="3.10.20.370:FF:000001">
    <property type="entry name" value="Retrovirus-related Pol polyprotein from transposon 17.6-like protein"/>
    <property type="match status" value="1"/>
</dbReference>
<feature type="region of interest" description="Disordered" evidence="2">
    <location>
        <begin position="888"/>
        <end position="987"/>
    </location>
</feature>
<reference evidence="5" key="1">
    <citation type="journal article" date="2023" name="Science">
        <title>Genome structures resolve the early diversification of teleost fishes.</title>
        <authorList>
            <person name="Parey E."/>
            <person name="Louis A."/>
            <person name="Montfort J."/>
            <person name="Bouchez O."/>
            <person name="Roques C."/>
            <person name="Iampietro C."/>
            <person name="Lluch J."/>
            <person name="Castinel A."/>
            <person name="Donnadieu C."/>
            <person name="Desvignes T."/>
            <person name="Floi Bucao C."/>
            <person name="Jouanno E."/>
            <person name="Wen M."/>
            <person name="Mejri S."/>
            <person name="Dirks R."/>
            <person name="Jansen H."/>
            <person name="Henkel C."/>
            <person name="Chen W.J."/>
            <person name="Zahm M."/>
            <person name="Cabau C."/>
            <person name="Klopp C."/>
            <person name="Thompson A.W."/>
            <person name="Robinson-Rechavi M."/>
            <person name="Braasch I."/>
            <person name="Lecointre G."/>
            <person name="Bobe J."/>
            <person name="Postlethwait J.H."/>
            <person name="Berthelot C."/>
            <person name="Roest Crollius H."/>
            <person name="Guiguen Y."/>
        </authorList>
    </citation>
    <scope>NUCLEOTIDE SEQUENCE</scope>
    <source>
        <strain evidence="5">WJC10195</strain>
    </source>
</reference>
<dbReference type="InterPro" id="IPR050951">
    <property type="entry name" value="Retrovirus_Pol_polyprotein"/>
</dbReference>
<dbReference type="GO" id="GO:0006259">
    <property type="term" value="P:DNA metabolic process"/>
    <property type="evidence" value="ECO:0007669"/>
    <property type="project" value="UniProtKB-ARBA"/>
</dbReference>
<name>A0A9Q1EWV5_SYNKA</name>
<dbReference type="InterPro" id="IPR041588">
    <property type="entry name" value="Integrase_H2C2"/>
</dbReference>
<feature type="region of interest" description="Disordered" evidence="2">
    <location>
        <begin position="1014"/>
        <end position="1035"/>
    </location>
</feature>